<dbReference type="InterPro" id="IPR001387">
    <property type="entry name" value="Cro/C1-type_HTH"/>
</dbReference>
<keyword evidence="3" id="KW-0804">Transcription</keyword>
<evidence type="ECO:0000256" key="2">
    <source>
        <dbReference type="ARBA" id="ARBA00023125"/>
    </source>
</evidence>
<dbReference type="PANTHER" id="PTHR36511:SF4">
    <property type="entry name" value="ANTITOXIN MQSA"/>
    <property type="match status" value="1"/>
</dbReference>
<reference evidence="7" key="1">
    <citation type="submission" date="2022-08" db="EMBL/GenBank/DDBJ databases">
        <title>Genomic Encyclopedia of Type Strains, Phase V (KMG-V): Genome sequencing to study the core and pangenomes of soil and plant-associated prokaryotes.</title>
        <authorList>
            <person name="Whitman W."/>
        </authorList>
    </citation>
    <scope>NUCLEOTIDE SEQUENCE</scope>
    <source>
        <strain evidence="6">SP2016B</strain>
        <strain evidence="7">SP2017</strain>
    </source>
</reference>
<dbReference type="AlphaFoldDB" id="A0A9X2UB40"/>
<comment type="caution">
    <text evidence="7">The sequence shown here is derived from an EMBL/GenBank/DDBJ whole genome shotgun (WGS) entry which is preliminary data.</text>
</comment>
<feature type="region of interest" description="Disordered" evidence="4">
    <location>
        <begin position="123"/>
        <end position="174"/>
    </location>
</feature>
<feature type="region of interest" description="Disordered" evidence="4">
    <location>
        <begin position="1"/>
        <end position="26"/>
    </location>
</feature>
<dbReference type="SMART" id="SM00530">
    <property type="entry name" value="HTH_XRE"/>
    <property type="match status" value="1"/>
</dbReference>
<evidence type="ECO:0000256" key="1">
    <source>
        <dbReference type="ARBA" id="ARBA00023015"/>
    </source>
</evidence>
<sequence length="174" mass="18853">MSTAAEADPTGESPSPEVSERISGVEVSEEEITFELTDGRVVSVPLTWSWRLEEATPEERQNFEISPSGYSVHWPDVDEDLSARGALRGTPAPRPQSAPPAEEPGEWTPGRIKQVRENLGVSQGELAKRMGVRQATVSDWETGKQSPSPMARRLLDRLAGGADAEATEGDEVLS</sequence>
<dbReference type="Proteomes" id="UP001155010">
    <property type="component" value="Unassembled WGS sequence"/>
</dbReference>
<dbReference type="SUPFAM" id="SSF47413">
    <property type="entry name" value="lambda repressor-like DNA-binding domains"/>
    <property type="match status" value="1"/>
</dbReference>
<feature type="compositionally biased region" description="Pro residues" evidence="4">
    <location>
        <begin position="92"/>
        <end position="102"/>
    </location>
</feature>
<dbReference type="Gene3D" id="1.10.260.40">
    <property type="entry name" value="lambda repressor-like DNA-binding domains"/>
    <property type="match status" value="1"/>
</dbReference>
<proteinExistence type="predicted"/>
<feature type="region of interest" description="Disordered" evidence="4">
    <location>
        <begin position="54"/>
        <end position="111"/>
    </location>
</feature>
<dbReference type="InterPro" id="IPR018841">
    <property type="entry name" value="DUF2442"/>
</dbReference>
<evidence type="ECO:0000256" key="4">
    <source>
        <dbReference type="SAM" id="MobiDB-lite"/>
    </source>
</evidence>
<dbReference type="RefSeq" id="WP_183959351.1">
    <property type="nucleotide sequence ID" value="NZ_JACIFB010000021.1"/>
</dbReference>
<evidence type="ECO:0000313" key="7">
    <source>
        <dbReference type="EMBL" id="MCS3953069.1"/>
    </source>
</evidence>
<evidence type="ECO:0000259" key="5">
    <source>
        <dbReference type="PROSITE" id="PS50943"/>
    </source>
</evidence>
<organism evidence="7 8">
    <name type="scientific">Salinibacter ruber</name>
    <dbReference type="NCBI Taxonomy" id="146919"/>
    <lineage>
        <taxon>Bacteria</taxon>
        <taxon>Pseudomonadati</taxon>
        <taxon>Rhodothermota</taxon>
        <taxon>Rhodothermia</taxon>
        <taxon>Rhodothermales</taxon>
        <taxon>Salinibacteraceae</taxon>
        <taxon>Salinibacter</taxon>
    </lineage>
</organism>
<protein>
    <submittedName>
        <fullName evidence="7">DNA-binding transcriptional regulator YiaG</fullName>
    </submittedName>
</protein>
<feature type="domain" description="HTH cro/C1-type" evidence="5">
    <location>
        <begin position="112"/>
        <end position="148"/>
    </location>
</feature>
<dbReference type="InterPro" id="IPR010982">
    <property type="entry name" value="Lambda_DNA-bd_dom_sf"/>
</dbReference>
<evidence type="ECO:0000313" key="8">
    <source>
        <dbReference type="Proteomes" id="UP001155010"/>
    </source>
</evidence>
<dbReference type="EMBL" id="JANUBB010000015">
    <property type="protein sequence ID" value="MCS3953069.1"/>
    <property type="molecule type" value="Genomic_DNA"/>
</dbReference>
<dbReference type="PROSITE" id="PS50943">
    <property type="entry name" value="HTH_CROC1"/>
    <property type="match status" value="1"/>
</dbReference>
<feature type="compositionally biased region" description="Acidic residues" evidence="4">
    <location>
        <begin position="165"/>
        <end position="174"/>
    </location>
</feature>
<dbReference type="GO" id="GO:0003677">
    <property type="term" value="F:DNA binding"/>
    <property type="evidence" value="ECO:0007669"/>
    <property type="project" value="UniProtKB-KW"/>
</dbReference>
<dbReference type="Pfam" id="PF10387">
    <property type="entry name" value="DUF2442"/>
    <property type="match status" value="1"/>
</dbReference>
<dbReference type="Pfam" id="PF01381">
    <property type="entry name" value="HTH_3"/>
    <property type="match status" value="1"/>
</dbReference>
<gene>
    <name evidence="6" type="ORF">GGP82_003247</name>
    <name evidence="7" type="ORF">GGP83_003044</name>
</gene>
<feature type="compositionally biased region" description="Polar residues" evidence="4">
    <location>
        <begin position="135"/>
        <end position="148"/>
    </location>
</feature>
<dbReference type="Proteomes" id="UP001155034">
    <property type="component" value="Unassembled WGS sequence"/>
</dbReference>
<evidence type="ECO:0000313" key="6">
    <source>
        <dbReference type="EMBL" id="MCS3866667.1"/>
    </source>
</evidence>
<evidence type="ECO:0000256" key="3">
    <source>
        <dbReference type="ARBA" id="ARBA00023163"/>
    </source>
</evidence>
<dbReference type="Gene3D" id="3.30.2020.40">
    <property type="entry name" value="Uncharacterised protein PF10387, DUF2442"/>
    <property type="match status" value="1"/>
</dbReference>
<dbReference type="InterPro" id="IPR052359">
    <property type="entry name" value="HTH-type_reg/antitoxin"/>
</dbReference>
<keyword evidence="2 7" id="KW-0238">DNA-binding</keyword>
<dbReference type="EMBL" id="JANTYZ010000017">
    <property type="protein sequence ID" value="MCS3866667.1"/>
    <property type="molecule type" value="Genomic_DNA"/>
</dbReference>
<dbReference type="PANTHER" id="PTHR36511">
    <property type="entry name" value="MERR FAMILY BACTERIAL REGULATORY PROTEIN"/>
    <property type="match status" value="1"/>
</dbReference>
<keyword evidence="1" id="KW-0805">Transcription regulation</keyword>
<accession>A0A9X2UB40</accession>
<dbReference type="CDD" id="cd00093">
    <property type="entry name" value="HTH_XRE"/>
    <property type="match status" value="1"/>
</dbReference>
<name>A0A9X2UB40_9BACT</name>